<name>A0A645IIN0_9ZZZZ</name>
<comment type="caution">
    <text evidence="1">The sequence shown here is derived from an EMBL/GenBank/DDBJ whole genome shotgun (WGS) entry which is preliminary data.</text>
</comment>
<protein>
    <submittedName>
        <fullName evidence="1">Uncharacterized protein</fullName>
    </submittedName>
</protein>
<accession>A0A645IIN0</accession>
<gene>
    <name evidence="1" type="ORF">SDC9_194804</name>
</gene>
<organism evidence="1">
    <name type="scientific">bioreactor metagenome</name>
    <dbReference type="NCBI Taxonomy" id="1076179"/>
    <lineage>
        <taxon>unclassified sequences</taxon>
        <taxon>metagenomes</taxon>
        <taxon>ecological metagenomes</taxon>
    </lineage>
</organism>
<evidence type="ECO:0000313" key="1">
    <source>
        <dbReference type="EMBL" id="MPN47203.1"/>
    </source>
</evidence>
<dbReference type="EMBL" id="VSSQ01108528">
    <property type="protein sequence ID" value="MPN47203.1"/>
    <property type="molecule type" value="Genomic_DNA"/>
</dbReference>
<sequence>MRRGVAGVGADGHLQRRACLVILVLPGVEHRQVVVRLRQLGVVLGQAGEGLDGVARLARLGLDHALEKAHLRIARLGGQVLLDLGQCVGQLAAAHQLADVGVVVGARWQGGGECSSQRQQAQGMAQGRA</sequence>
<proteinExistence type="predicted"/>
<dbReference type="AlphaFoldDB" id="A0A645IIN0"/>
<reference evidence="1" key="1">
    <citation type="submission" date="2019-08" db="EMBL/GenBank/DDBJ databases">
        <authorList>
            <person name="Kucharzyk K."/>
            <person name="Murdoch R.W."/>
            <person name="Higgins S."/>
            <person name="Loffler F."/>
        </authorList>
    </citation>
    <scope>NUCLEOTIDE SEQUENCE</scope>
</reference>